<dbReference type="PANTHER" id="PTHR24340">
    <property type="entry name" value="HOMEOBOX PROTEIN NKX"/>
    <property type="match status" value="1"/>
</dbReference>
<dbReference type="InterPro" id="IPR001356">
    <property type="entry name" value="HD"/>
</dbReference>
<evidence type="ECO:0000256" key="2">
    <source>
        <dbReference type="ARBA" id="ARBA00023125"/>
    </source>
</evidence>
<keyword evidence="2 5" id="KW-0238">DNA-binding</keyword>
<name>A0ABN8M863_9CNID</name>
<dbReference type="PROSITE" id="PS00027">
    <property type="entry name" value="HOMEOBOX_1"/>
    <property type="match status" value="1"/>
</dbReference>
<evidence type="ECO:0000256" key="3">
    <source>
        <dbReference type="ARBA" id="ARBA00023155"/>
    </source>
</evidence>
<dbReference type="InterPro" id="IPR050394">
    <property type="entry name" value="Homeobox_NK-like"/>
</dbReference>
<proteinExistence type="predicted"/>
<feature type="compositionally biased region" description="Polar residues" evidence="7">
    <location>
        <begin position="1"/>
        <end position="23"/>
    </location>
</feature>
<evidence type="ECO:0000259" key="8">
    <source>
        <dbReference type="PROSITE" id="PS50071"/>
    </source>
</evidence>
<evidence type="ECO:0000313" key="10">
    <source>
        <dbReference type="Proteomes" id="UP001159427"/>
    </source>
</evidence>
<feature type="DNA-binding region" description="Homeobox" evidence="5">
    <location>
        <begin position="94"/>
        <end position="153"/>
    </location>
</feature>
<dbReference type="Gene3D" id="1.10.10.60">
    <property type="entry name" value="Homeodomain-like"/>
    <property type="match status" value="1"/>
</dbReference>
<feature type="compositionally biased region" description="Basic and acidic residues" evidence="7">
    <location>
        <begin position="55"/>
        <end position="87"/>
    </location>
</feature>
<dbReference type="InterPro" id="IPR009057">
    <property type="entry name" value="Homeodomain-like_sf"/>
</dbReference>
<evidence type="ECO:0000313" key="9">
    <source>
        <dbReference type="EMBL" id="CAH3024454.1"/>
    </source>
</evidence>
<evidence type="ECO:0000256" key="1">
    <source>
        <dbReference type="ARBA" id="ARBA00004123"/>
    </source>
</evidence>
<protein>
    <recommendedName>
        <fullName evidence="8">Homeobox domain-containing protein</fullName>
    </recommendedName>
</protein>
<comment type="caution">
    <text evidence="9">The sequence shown here is derived from an EMBL/GenBank/DDBJ whole genome shotgun (WGS) entry which is preliminary data.</text>
</comment>
<dbReference type="SUPFAM" id="SSF46689">
    <property type="entry name" value="Homeodomain-like"/>
    <property type="match status" value="1"/>
</dbReference>
<dbReference type="PRINTS" id="PR00024">
    <property type="entry name" value="HOMEOBOX"/>
</dbReference>
<dbReference type="CDD" id="cd00086">
    <property type="entry name" value="homeodomain"/>
    <property type="match status" value="1"/>
</dbReference>
<feature type="domain" description="Homeobox" evidence="8">
    <location>
        <begin position="92"/>
        <end position="152"/>
    </location>
</feature>
<evidence type="ECO:0000256" key="7">
    <source>
        <dbReference type="SAM" id="MobiDB-lite"/>
    </source>
</evidence>
<dbReference type="Proteomes" id="UP001159427">
    <property type="component" value="Unassembled WGS sequence"/>
</dbReference>
<dbReference type="Pfam" id="PF00046">
    <property type="entry name" value="Homeodomain"/>
    <property type="match status" value="1"/>
</dbReference>
<evidence type="ECO:0000256" key="4">
    <source>
        <dbReference type="ARBA" id="ARBA00023242"/>
    </source>
</evidence>
<evidence type="ECO:0000256" key="5">
    <source>
        <dbReference type="PROSITE-ProRule" id="PRU00108"/>
    </source>
</evidence>
<comment type="subcellular location">
    <subcellularLocation>
        <location evidence="1 5 6">Nucleus</location>
    </subcellularLocation>
</comment>
<dbReference type="InterPro" id="IPR017970">
    <property type="entry name" value="Homeobox_CS"/>
</dbReference>
<accession>A0ABN8M863</accession>
<evidence type="ECO:0000256" key="6">
    <source>
        <dbReference type="RuleBase" id="RU000682"/>
    </source>
</evidence>
<feature type="region of interest" description="Disordered" evidence="7">
    <location>
        <begin position="1"/>
        <end position="90"/>
    </location>
</feature>
<organism evidence="9 10">
    <name type="scientific">Porites evermanni</name>
    <dbReference type="NCBI Taxonomy" id="104178"/>
    <lineage>
        <taxon>Eukaryota</taxon>
        <taxon>Metazoa</taxon>
        <taxon>Cnidaria</taxon>
        <taxon>Anthozoa</taxon>
        <taxon>Hexacorallia</taxon>
        <taxon>Scleractinia</taxon>
        <taxon>Fungiina</taxon>
        <taxon>Poritidae</taxon>
        <taxon>Porites</taxon>
    </lineage>
</organism>
<keyword evidence="4 5" id="KW-0539">Nucleus</keyword>
<dbReference type="EMBL" id="CALNXI010000304">
    <property type="protein sequence ID" value="CAH3024454.1"/>
    <property type="molecule type" value="Genomic_DNA"/>
</dbReference>
<dbReference type="InterPro" id="IPR020479">
    <property type="entry name" value="HD_metazoa"/>
</dbReference>
<dbReference type="SMART" id="SM00389">
    <property type="entry name" value="HOX"/>
    <property type="match status" value="1"/>
</dbReference>
<dbReference type="PANTHER" id="PTHR24340:SF82">
    <property type="entry name" value="HOMEOBOX PROTEIN VND"/>
    <property type="match status" value="1"/>
</dbReference>
<gene>
    <name evidence="9" type="ORF">PEVE_00022927</name>
</gene>
<sequence length="230" mass="26829">MTSFSINSILDLQETKNGSPQTSRAHKSTFAFQEEIEEQTEYRDGRRSPNTSSSLDREDKLTSYEADSTERLDTEDFSHENGNRLETDIPNTKKRKRRVLFTKAQIYELERRFRQQRYLSAPEREQLARLINLSPTQVKIWFQNHRYKYKKQVGDKGHVHITGDSGFPAYMSGPRIVPVPLLVHEGQPCYRHTSVSSRQEFTNLNGITAYPPVPLLYSNSLYNNRYWGFS</sequence>
<keyword evidence="3 5" id="KW-0371">Homeobox</keyword>
<reference evidence="9 10" key="1">
    <citation type="submission" date="2022-05" db="EMBL/GenBank/DDBJ databases">
        <authorList>
            <consortium name="Genoscope - CEA"/>
            <person name="William W."/>
        </authorList>
    </citation>
    <scope>NUCLEOTIDE SEQUENCE [LARGE SCALE GENOMIC DNA]</scope>
</reference>
<dbReference type="PROSITE" id="PS50071">
    <property type="entry name" value="HOMEOBOX_2"/>
    <property type="match status" value="1"/>
</dbReference>
<keyword evidence="10" id="KW-1185">Reference proteome</keyword>